<gene>
    <name evidence="1" type="ORF">E3N88_08288</name>
</gene>
<dbReference type="Proteomes" id="UP000326396">
    <property type="component" value="Linkage Group LG12"/>
</dbReference>
<name>A0A5N6PI19_9ASTR</name>
<dbReference type="EMBL" id="SZYD01000004">
    <property type="protein sequence ID" value="KAD6453583.1"/>
    <property type="molecule type" value="Genomic_DNA"/>
</dbReference>
<evidence type="ECO:0000313" key="2">
    <source>
        <dbReference type="Proteomes" id="UP000326396"/>
    </source>
</evidence>
<comment type="caution">
    <text evidence="1">The sequence shown here is derived from an EMBL/GenBank/DDBJ whole genome shotgun (WGS) entry which is preliminary data.</text>
</comment>
<keyword evidence="2" id="KW-1185">Reference proteome</keyword>
<organism evidence="1 2">
    <name type="scientific">Mikania micrantha</name>
    <name type="common">bitter vine</name>
    <dbReference type="NCBI Taxonomy" id="192012"/>
    <lineage>
        <taxon>Eukaryota</taxon>
        <taxon>Viridiplantae</taxon>
        <taxon>Streptophyta</taxon>
        <taxon>Embryophyta</taxon>
        <taxon>Tracheophyta</taxon>
        <taxon>Spermatophyta</taxon>
        <taxon>Magnoliopsida</taxon>
        <taxon>eudicotyledons</taxon>
        <taxon>Gunneridae</taxon>
        <taxon>Pentapetalae</taxon>
        <taxon>asterids</taxon>
        <taxon>campanulids</taxon>
        <taxon>Asterales</taxon>
        <taxon>Asteraceae</taxon>
        <taxon>Asteroideae</taxon>
        <taxon>Heliantheae alliance</taxon>
        <taxon>Eupatorieae</taxon>
        <taxon>Mikania</taxon>
    </lineage>
</organism>
<proteinExistence type="predicted"/>
<sequence length="136" mass="15587">MVFRSNRLKSCSIMASSDKKEELMEVVVYTGGTWIFEDHPAVEYPAVYDGATIKKHNFKMPVKFTCSMLHEYVENAMASPLQNLTYLLPSREMESPVLTFFPVGAMSEEDVDIHFRDHLTRSLALGRAIEVYHYSD</sequence>
<reference evidence="1 2" key="1">
    <citation type="submission" date="2019-05" db="EMBL/GenBank/DDBJ databases">
        <title>Mikania micrantha, genome provides insights into the molecular mechanism of rapid growth.</title>
        <authorList>
            <person name="Liu B."/>
        </authorList>
    </citation>
    <scope>NUCLEOTIDE SEQUENCE [LARGE SCALE GENOMIC DNA]</scope>
    <source>
        <strain evidence="1">NLD-2019</strain>
        <tissue evidence="1">Leaf</tissue>
    </source>
</reference>
<protein>
    <submittedName>
        <fullName evidence="1">Uncharacterized protein</fullName>
    </submittedName>
</protein>
<accession>A0A5N6PI19</accession>
<dbReference type="AlphaFoldDB" id="A0A5N6PI19"/>
<evidence type="ECO:0000313" key="1">
    <source>
        <dbReference type="EMBL" id="KAD6453583.1"/>
    </source>
</evidence>